<protein>
    <recommendedName>
        <fullName evidence="3">Transposase</fullName>
    </recommendedName>
</protein>
<evidence type="ECO:0000313" key="2">
    <source>
        <dbReference type="Proteomes" id="UP000503441"/>
    </source>
</evidence>
<sequence>MREEHRRRAAEWFLTLHERPLHQATQTATPVTRKQRAIIDDAPDAPALYDTGLDAGEGLWNRTGWVGRG</sequence>
<proteinExistence type="predicted"/>
<dbReference type="Proteomes" id="UP000503441">
    <property type="component" value="Chromosome"/>
</dbReference>
<name>A0ABX6JWW7_9MICO</name>
<dbReference type="EMBL" id="CP049933">
    <property type="protein sequence ID" value="QIM18083.1"/>
    <property type="molecule type" value="Genomic_DNA"/>
</dbReference>
<organism evidence="1 2">
    <name type="scientific">Leucobacter coleopterorum</name>
    <dbReference type="NCBI Taxonomy" id="2714933"/>
    <lineage>
        <taxon>Bacteria</taxon>
        <taxon>Bacillati</taxon>
        <taxon>Actinomycetota</taxon>
        <taxon>Actinomycetes</taxon>
        <taxon>Micrococcales</taxon>
        <taxon>Microbacteriaceae</taxon>
        <taxon>Leucobacter</taxon>
    </lineage>
</organism>
<evidence type="ECO:0000313" key="1">
    <source>
        <dbReference type="EMBL" id="QIM18083.1"/>
    </source>
</evidence>
<dbReference type="RefSeq" id="WP_166329355.1">
    <property type="nucleotide sequence ID" value="NZ_CP049933.1"/>
</dbReference>
<keyword evidence="2" id="KW-1185">Reference proteome</keyword>
<evidence type="ECO:0008006" key="3">
    <source>
        <dbReference type="Google" id="ProtNLM"/>
    </source>
</evidence>
<reference evidence="1 2" key="1">
    <citation type="submission" date="2020-03" db="EMBL/GenBank/DDBJ databases">
        <title>Leucobacter sp. nov., isolated from beetles.</title>
        <authorList>
            <person name="Hyun D.-W."/>
            <person name="Bae J.-W."/>
        </authorList>
    </citation>
    <scope>NUCLEOTIDE SEQUENCE [LARGE SCALE GENOMIC DNA]</scope>
    <source>
        <strain evidence="1 2">HDW9A</strain>
    </source>
</reference>
<gene>
    <name evidence="1" type="ORF">G7066_04385</name>
</gene>
<accession>A0ABX6JWW7</accession>